<comment type="similarity">
    <text evidence="3 9 10">Belongs to the FBPase class 1 family.</text>
</comment>
<sequence length="333" mass="35886">MKTLIDVLAEDGACKALSSILLTLTQATQHLSARIALGALGGILGSAQKQNIQGETQQTLDVVANDLIKAALQGLPAVAALVSEEEAGVVPCYANGSYVVAFDPLDGSSNIDVNGQIGTIFTVYNRLPEFDHHSEQQFLRPGSQQVCAGYVLYGPSTQLVLCCGGPTRSFTLLNKHSKDAAKTPTPLDAQSDYVLVDEVLTLPIKTSEFAINMAHQAGWDEGVKRYIGDVLRGRGEPFNMRWSGAMVGDVHRILLRGGIFLYPLNHNSHRKAKLRLLYEAAPMAMLIEGAGGLAYSQSIPILEIAPASLHQRLDVILGSISEVERYLSYIMPS</sequence>
<keyword evidence="4 9" id="KW-0963">Cytoplasm</keyword>
<feature type="binding site" evidence="9">
    <location>
        <position position="279"/>
    </location>
    <ligand>
        <name>Mg(2+)</name>
        <dbReference type="ChEBI" id="CHEBI:18420"/>
        <label>2</label>
    </ligand>
</feature>
<feature type="binding site" evidence="9">
    <location>
        <position position="106"/>
    </location>
    <ligand>
        <name>Mg(2+)</name>
        <dbReference type="ChEBI" id="CHEBI:18420"/>
        <label>2</label>
    </ligand>
</feature>
<dbReference type="NCBIfam" id="NF006779">
    <property type="entry name" value="PRK09293.1-3"/>
    <property type="match status" value="1"/>
</dbReference>
<dbReference type="InterPro" id="IPR028343">
    <property type="entry name" value="FBPtase"/>
</dbReference>
<dbReference type="GO" id="GO:0042132">
    <property type="term" value="F:fructose 1,6-bisphosphate 1-phosphatase activity"/>
    <property type="evidence" value="ECO:0007669"/>
    <property type="project" value="UniProtKB-UniRule"/>
</dbReference>
<dbReference type="GO" id="GO:0000287">
    <property type="term" value="F:magnesium ion binding"/>
    <property type="evidence" value="ECO:0007669"/>
    <property type="project" value="UniProtKB-UniRule"/>
</dbReference>
<evidence type="ECO:0000256" key="6">
    <source>
        <dbReference type="ARBA" id="ARBA00022801"/>
    </source>
</evidence>
<dbReference type="InterPro" id="IPR000146">
    <property type="entry name" value="FBPase_class-1"/>
</dbReference>
<keyword evidence="7 9" id="KW-0460">Magnesium</keyword>
<reference evidence="13 14" key="1">
    <citation type="journal article" date="2022" name="IScience">
        <title>An ultrasensitive nanofiber-based assay for enzymatic hydrolysis and deep-sea microbial degradation of cellulose.</title>
        <authorList>
            <person name="Tsudome M."/>
            <person name="Tachioka M."/>
            <person name="Miyazaki M."/>
            <person name="Uchimura K."/>
            <person name="Tsuda M."/>
            <person name="Takaki Y."/>
            <person name="Deguchi S."/>
        </authorList>
    </citation>
    <scope>NUCLEOTIDE SEQUENCE [LARGE SCALE GENOMIC DNA]</scope>
    <source>
        <strain evidence="13 14">GE09</strain>
    </source>
</reference>
<feature type="binding site" evidence="9">
    <location>
        <position position="212"/>
    </location>
    <ligand>
        <name>substrate</name>
    </ligand>
</feature>
<dbReference type="PIRSF" id="PIRSF500210">
    <property type="entry name" value="FBPtase"/>
    <property type="match status" value="1"/>
</dbReference>
<comment type="subcellular location">
    <subcellularLocation>
        <location evidence="9">Cytoplasm</location>
    </subcellularLocation>
</comment>
<dbReference type="Gene3D" id="3.40.190.80">
    <property type="match status" value="1"/>
</dbReference>
<feature type="binding site" evidence="9">
    <location>
        <begin position="106"/>
        <end position="109"/>
    </location>
    <ligand>
        <name>substrate</name>
    </ligand>
</feature>
<evidence type="ECO:0000259" key="11">
    <source>
        <dbReference type="Pfam" id="PF00316"/>
    </source>
</evidence>
<evidence type="ECO:0000256" key="4">
    <source>
        <dbReference type="ARBA" id="ARBA00022490"/>
    </source>
</evidence>
<feature type="binding site" evidence="9">
    <location>
        <position position="105"/>
    </location>
    <ligand>
        <name>Mg(2+)</name>
        <dbReference type="ChEBI" id="CHEBI:18420"/>
        <label>1</label>
    </ligand>
</feature>
<keyword evidence="8 9" id="KW-0119">Carbohydrate metabolism</keyword>
<dbReference type="GO" id="GO:0006002">
    <property type="term" value="P:fructose 6-phosphate metabolic process"/>
    <property type="evidence" value="ECO:0007669"/>
    <property type="project" value="TreeGrafter"/>
</dbReference>
<name>A0AAN2BL38_9GAMM</name>
<dbReference type="GO" id="GO:0030388">
    <property type="term" value="P:fructose 1,6-bisphosphate metabolic process"/>
    <property type="evidence" value="ECO:0007669"/>
    <property type="project" value="TreeGrafter"/>
</dbReference>
<evidence type="ECO:0000313" key="14">
    <source>
        <dbReference type="Proteomes" id="UP001320119"/>
    </source>
</evidence>
<evidence type="ECO:0000256" key="10">
    <source>
        <dbReference type="RuleBase" id="RU000508"/>
    </source>
</evidence>
<protein>
    <recommendedName>
        <fullName evidence="9">Fructose-1,6-bisphosphatase class 1</fullName>
        <shortName evidence="9">FBPase class 1</shortName>
        <ecNumber evidence="9">3.1.3.11</ecNumber>
    </recommendedName>
    <alternativeName>
        <fullName evidence="9">D-fructose-1,6-bisphosphate 1-phosphohydrolase class 1</fullName>
    </alternativeName>
</protein>
<keyword evidence="6 9" id="KW-0378">Hydrolase</keyword>
<dbReference type="CDD" id="cd00354">
    <property type="entry name" value="FBPase"/>
    <property type="match status" value="1"/>
</dbReference>
<comment type="caution">
    <text evidence="9">Lacks conserved residue(s) required for the propagation of feature annotation.</text>
</comment>
<evidence type="ECO:0000256" key="7">
    <source>
        <dbReference type="ARBA" id="ARBA00022842"/>
    </source>
</evidence>
<evidence type="ECO:0000256" key="1">
    <source>
        <dbReference type="ARBA" id="ARBA00001273"/>
    </source>
</evidence>
<dbReference type="KEGG" id="marq:MARGE09_P2828"/>
<evidence type="ECO:0000259" key="12">
    <source>
        <dbReference type="Pfam" id="PF18913"/>
    </source>
</evidence>
<comment type="pathway">
    <text evidence="2">Carbohydrate biosynthesis; Calvin cycle.</text>
</comment>
<dbReference type="Pfam" id="PF00316">
    <property type="entry name" value="FBPase"/>
    <property type="match status" value="1"/>
</dbReference>
<dbReference type="SUPFAM" id="SSF56655">
    <property type="entry name" value="Carbohydrate phosphatase"/>
    <property type="match status" value="1"/>
</dbReference>
<dbReference type="GO" id="GO:0005829">
    <property type="term" value="C:cytosol"/>
    <property type="evidence" value="ECO:0007669"/>
    <property type="project" value="TreeGrafter"/>
</dbReference>
<organism evidence="13 14">
    <name type="scientific">Marinagarivorans cellulosilyticus</name>
    <dbReference type="NCBI Taxonomy" id="2721545"/>
    <lineage>
        <taxon>Bacteria</taxon>
        <taxon>Pseudomonadati</taxon>
        <taxon>Pseudomonadota</taxon>
        <taxon>Gammaproteobacteria</taxon>
        <taxon>Cellvibrionales</taxon>
        <taxon>Cellvibrionaceae</taxon>
        <taxon>Marinagarivorans</taxon>
    </lineage>
</organism>
<feature type="binding site" evidence="9">
    <location>
        <position position="273"/>
    </location>
    <ligand>
        <name>substrate</name>
    </ligand>
</feature>
<dbReference type="HAMAP" id="MF_01855">
    <property type="entry name" value="FBPase_class1"/>
    <property type="match status" value="1"/>
</dbReference>
<feature type="domain" description="Fructose-1-6-bisphosphatase class I N-terminal" evidence="11">
    <location>
        <begin position="13"/>
        <end position="172"/>
    </location>
</feature>
<dbReference type="PIRSF" id="PIRSF000904">
    <property type="entry name" value="FBPtase_SBPase"/>
    <property type="match status" value="1"/>
</dbReference>
<dbReference type="InterPro" id="IPR033391">
    <property type="entry name" value="FBPase_N"/>
</dbReference>
<dbReference type="Gene3D" id="3.30.540.10">
    <property type="entry name" value="Fructose-1,6-Bisphosphatase, subunit A, domain 1"/>
    <property type="match status" value="1"/>
</dbReference>
<keyword evidence="5 9" id="KW-0479">Metal-binding</keyword>
<feature type="binding site" evidence="9">
    <location>
        <position position="103"/>
    </location>
    <ligand>
        <name>Mg(2+)</name>
        <dbReference type="ChEBI" id="CHEBI:18420"/>
        <label>1</label>
    </ligand>
</feature>
<dbReference type="Proteomes" id="UP001320119">
    <property type="component" value="Chromosome"/>
</dbReference>
<dbReference type="InterPro" id="IPR020548">
    <property type="entry name" value="Fructose_bisphosphatase_AS"/>
</dbReference>
<dbReference type="GO" id="GO:0005986">
    <property type="term" value="P:sucrose biosynthetic process"/>
    <property type="evidence" value="ECO:0007669"/>
    <property type="project" value="TreeGrafter"/>
</dbReference>
<dbReference type="RefSeq" id="WP_236983114.1">
    <property type="nucleotide sequence ID" value="NZ_AP023086.1"/>
</dbReference>
<dbReference type="GO" id="GO:0006000">
    <property type="term" value="P:fructose metabolic process"/>
    <property type="evidence" value="ECO:0007669"/>
    <property type="project" value="TreeGrafter"/>
</dbReference>
<accession>A0AAN2BL38</accession>
<evidence type="ECO:0000256" key="9">
    <source>
        <dbReference type="HAMAP-Rule" id="MF_01855"/>
    </source>
</evidence>
<dbReference type="PANTHER" id="PTHR11556:SF35">
    <property type="entry name" value="SEDOHEPTULOSE-1,7-BISPHOSPHATASE, CHLOROPLASTIC"/>
    <property type="match status" value="1"/>
</dbReference>
<dbReference type="Pfam" id="PF18913">
    <property type="entry name" value="FBPase_C"/>
    <property type="match status" value="1"/>
</dbReference>
<evidence type="ECO:0000313" key="13">
    <source>
        <dbReference type="EMBL" id="BCD98627.1"/>
    </source>
</evidence>
<comment type="catalytic activity">
    <reaction evidence="1 9">
        <text>beta-D-fructose 1,6-bisphosphate + H2O = beta-D-fructose 6-phosphate + phosphate</text>
        <dbReference type="Rhea" id="RHEA:11064"/>
        <dbReference type="ChEBI" id="CHEBI:15377"/>
        <dbReference type="ChEBI" id="CHEBI:32966"/>
        <dbReference type="ChEBI" id="CHEBI:43474"/>
        <dbReference type="ChEBI" id="CHEBI:57634"/>
        <dbReference type="EC" id="3.1.3.11"/>
    </reaction>
</comment>
<dbReference type="PRINTS" id="PR00115">
    <property type="entry name" value="F16BPHPHTASE"/>
</dbReference>
<comment type="cofactor">
    <cofactor evidence="9">
        <name>Mg(2+)</name>
        <dbReference type="ChEBI" id="CHEBI:18420"/>
    </cofactor>
    <text evidence="9">Binds 2 magnesium ions per subunit.</text>
</comment>
<feature type="binding site" evidence="9">
    <location>
        <position position="84"/>
    </location>
    <ligand>
        <name>Mg(2+)</name>
        <dbReference type="ChEBI" id="CHEBI:18420"/>
        <label>1</label>
    </ligand>
</feature>
<dbReference type="GO" id="GO:0006094">
    <property type="term" value="P:gluconeogenesis"/>
    <property type="evidence" value="ECO:0007669"/>
    <property type="project" value="UniProtKB-UniRule"/>
</dbReference>
<evidence type="ECO:0000256" key="3">
    <source>
        <dbReference type="ARBA" id="ARBA00010941"/>
    </source>
</evidence>
<dbReference type="AlphaFoldDB" id="A0AAN2BL38"/>
<dbReference type="PANTHER" id="PTHR11556">
    <property type="entry name" value="FRUCTOSE-1,6-BISPHOSPHATASE-RELATED"/>
    <property type="match status" value="1"/>
</dbReference>
<feature type="binding site" evidence="9">
    <location>
        <position position="103"/>
    </location>
    <ligand>
        <name>Mg(2+)</name>
        <dbReference type="ChEBI" id="CHEBI:18420"/>
        <label>2</label>
    </ligand>
</feature>
<dbReference type="EMBL" id="AP023086">
    <property type="protein sequence ID" value="BCD98627.1"/>
    <property type="molecule type" value="Genomic_DNA"/>
</dbReference>
<dbReference type="EC" id="3.1.3.11" evidence="9"/>
<comment type="subunit">
    <text evidence="9">Homotetramer.</text>
</comment>
<proteinExistence type="inferred from homology"/>
<evidence type="ECO:0000256" key="2">
    <source>
        <dbReference type="ARBA" id="ARBA00005215"/>
    </source>
</evidence>
<gene>
    <name evidence="9" type="primary">fbp</name>
    <name evidence="13" type="ORF">MARGE09_P2828</name>
</gene>
<keyword evidence="14" id="KW-1185">Reference proteome</keyword>
<dbReference type="PROSITE" id="PS00124">
    <property type="entry name" value="FBPASE"/>
    <property type="match status" value="1"/>
</dbReference>
<evidence type="ECO:0000256" key="5">
    <source>
        <dbReference type="ARBA" id="ARBA00022723"/>
    </source>
</evidence>
<evidence type="ECO:0000256" key="8">
    <source>
        <dbReference type="ARBA" id="ARBA00023277"/>
    </source>
</evidence>
<dbReference type="InterPro" id="IPR044015">
    <property type="entry name" value="FBPase_C_dom"/>
</dbReference>
<feature type="domain" description="Fructose-1-6-bisphosphatase class 1 C-terminal" evidence="12">
    <location>
        <begin position="203"/>
        <end position="329"/>
    </location>
</feature>